<sequence length="200" mass="23482">MHRIYKMPGHEKAIPCEQRIRKLKNYFLEKILGPKLIIIRRMVQDLLYFLVIMAVFLLAYAIASHSILYPDAPVTWETARQIIRKPYLHLYGELFLDETEDLKDCTNDASLWKNGTSERCPSETGRMVGPIMMAVYLLFSNILMLNLLIAMFSYTFNKIHERSEKIWCFQRYIMVKDYAQRPVLCPPVNDKPGRALPIHQ</sequence>
<comment type="subcellular location">
    <subcellularLocation>
        <location evidence="1">Membrane</location>
        <topology evidence="1">Multi-pass membrane protein</topology>
    </subcellularLocation>
</comment>
<organism evidence="7 8">
    <name type="scientific">Dreissena polymorpha</name>
    <name type="common">Zebra mussel</name>
    <name type="synonym">Mytilus polymorpha</name>
    <dbReference type="NCBI Taxonomy" id="45954"/>
    <lineage>
        <taxon>Eukaryota</taxon>
        <taxon>Metazoa</taxon>
        <taxon>Spiralia</taxon>
        <taxon>Lophotrochozoa</taxon>
        <taxon>Mollusca</taxon>
        <taxon>Bivalvia</taxon>
        <taxon>Autobranchia</taxon>
        <taxon>Heteroconchia</taxon>
        <taxon>Euheterodonta</taxon>
        <taxon>Imparidentia</taxon>
        <taxon>Neoheterodontei</taxon>
        <taxon>Myida</taxon>
        <taxon>Dreissenoidea</taxon>
        <taxon>Dreissenidae</taxon>
        <taxon>Dreissena</taxon>
    </lineage>
</organism>
<evidence type="ECO:0000256" key="1">
    <source>
        <dbReference type="ARBA" id="ARBA00004141"/>
    </source>
</evidence>
<keyword evidence="3 5" id="KW-1133">Transmembrane helix</keyword>
<evidence type="ECO:0000259" key="6">
    <source>
        <dbReference type="Pfam" id="PF00520"/>
    </source>
</evidence>
<dbReference type="Proteomes" id="UP000828390">
    <property type="component" value="Unassembled WGS sequence"/>
</dbReference>
<evidence type="ECO:0000256" key="2">
    <source>
        <dbReference type="ARBA" id="ARBA00022692"/>
    </source>
</evidence>
<proteinExistence type="predicted"/>
<name>A0A9D3YMP0_DREPO</name>
<evidence type="ECO:0000313" key="7">
    <source>
        <dbReference type="EMBL" id="KAH3703627.1"/>
    </source>
</evidence>
<evidence type="ECO:0000256" key="4">
    <source>
        <dbReference type="ARBA" id="ARBA00023136"/>
    </source>
</evidence>
<gene>
    <name evidence="7" type="ORF">DPMN_078666</name>
</gene>
<reference evidence="7" key="1">
    <citation type="journal article" date="2019" name="bioRxiv">
        <title>The Genome of the Zebra Mussel, Dreissena polymorpha: A Resource for Invasive Species Research.</title>
        <authorList>
            <person name="McCartney M.A."/>
            <person name="Auch B."/>
            <person name="Kono T."/>
            <person name="Mallez S."/>
            <person name="Zhang Y."/>
            <person name="Obille A."/>
            <person name="Becker A."/>
            <person name="Abrahante J.E."/>
            <person name="Garbe J."/>
            <person name="Badalamenti J.P."/>
            <person name="Herman A."/>
            <person name="Mangelson H."/>
            <person name="Liachko I."/>
            <person name="Sullivan S."/>
            <person name="Sone E.D."/>
            <person name="Koren S."/>
            <person name="Silverstein K.A.T."/>
            <person name="Beckman K.B."/>
            <person name="Gohl D.M."/>
        </authorList>
    </citation>
    <scope>NUCLEOTIDE SEQUENCE</scope>
    <source>
        <strain evidence="7">Duluth1</strain>
        <tissue evidence="7">Whole animal</tissue>
    </source>
</reference>
<dbReference type="GO" id="GO:0005886">
    <property type="term" value="C:plasma membrane"/>
    <property type="evidence" value="ECO:0007669"/>
    <property type="project" value="TreeGrafter"/>
</dbReference>
<comment type="caution">
    <text evidence="7">The sequence shown here is derived from an EMBL/GenBank/DDBJ whole genome shotgun (WGS) entry which is preliminary data.</text>
</comment>
<dbReference type="Pfam" id="PF00520">
    <property type="entry name" value="Ion_trans"/>
    <property type="match status" value="1"/>
</dbReference>
<evidence type="ECO:0000256" key="3">
    <source>
        <dbReference type="ARBA" id="ARBA00022989"/>
    </source>
</evidence>
<evidence type="ECO:0000256" key="5">
    <source>
        <dbReference type="SAM" id="Phobius"/>
    </source>
</evidence>
<feature type="non-terminal residue" evidence="7">
    <location>
        <position position="200"/>
    </location>
</feature>
<keyword evidence="2 5" id="KW-0812">Transmembrane</keyword>
<evidence type="ECO:0000313" key="8">
    <source>
        <dbReference type="Proteomes" id="UP000828390"/>
    </source>
</evidence>
<dbReference type="AlphaFoldDB" id="A0A9D3YMP0"/>
<dbReference type="GO" id="GO:0099604">
    <property type="term" value="F:ligand-gated calcium channel activity"/>
    <property type="evidence" value="ECO:0007669"/>
    <property type="project" value="TreeGrafter"/>
</dbReference>
<dbReference type="PANTHER" id="PTHR13800">
    <property type="entry name" value="TRANSIENT RECEPTOR POTENTIAL CATION CHANNEL, SUBFAMILY M, MEMBER 6"/>
    <property type="match status" value="1"/>
</dbReference>
<feature type="transmembrane region" description="Helical" evidence="5">
    <location>
        <begin position="131"/>
        <end position="156"/>
    </location>
</feature>
<feature type="transmembrane region" description="Helical" evidence="5">
    <location>
        <begin position="46"/>
        <end position="68"/>
    </location>
</feature>
<dbReference type="InterPro" id="IPR050927">
    <property type="entry name" value="TRPM"/>
</dbReference>
<keyword evidence="4 5" id="KW-0472">Membrane</keyword>
<protein>
    <recommendedName>
        <fullName evidence="6">Ion transport domain-containing protein</fullName>
    </recommendedName>
</protein>
<feature type="domain" description="Ion transport" evidence="6">
    <location>
        <begin position="38"/>
        <end position="163"/>
    </location>
</feature>
<keyword evidence="8" id="KW-1185">Reference proteome</keyword>
<dbReference type="EMBL" id="JAIWYP010000015">
    <property type="protein sequence ID" value="KAH3703627.1"/>
    <property type="molecule type" value="Genomic_DNA"/>
</dbReference>
<reference evidence="7" key="2">
    <citation type="submission" date="2020-11" db="EMBL/GenBank/DDBJ databases">
        <authorList>
            <person name="McCartney M.A."/>
            <person name="Auch B."/>
            <person name="Kono T."/>
            <person name="Mallez S."/>
            <person name="Becker A."/>
            <person name="Gohl D.M."/>
            <person name="Silverstein K.A.T."/>
            <person name="Koren S."/>
            <person name="Bechman K.B."/>
            <person name="Herman A."/>
            <person name="Abrahante J.E."/>
            <person name="Garbe J."/>
        </authorList>
    </citation>
    <scope>NUCLEOTIDE SEQUENCE</scope>
    <source>
        <strain evidence="7">Duluth1</strain>
        <tissue evidence="7">Whole animal</tissue>
    </source>
</reference>
<dbReference type="InterPro" id="IPR005821">
    <property type="entry name" value="Ion_trans_dom"/>
</dbReference>
<dbReference type="PANTHER" id="PTHR13800:SF12">
    <property type="entry name" value="TRANSIENT RECEPTOR POTENTIAL CATION CHANNEL SUBFAMILY M MEMBER-LIKE 2"/>
    <property type="match status" value="1"/>
</dbReference>
<accession>A0A9D3YMP0</accession>